<evidence type="ECO:0000313" key="2">
    <source>
        <dbReference type="EMBL" id="RMB98833.1"/>
    </source>
</evidence>
<dbReference type="Proteomes" id="UP000269221">
    <property type="component" value="Unassembled WGS sequence"/>
</dbReference>
<sequence length="129" mass="14060">MDSSSDSSSDNDGSSDNSEEERVQQFLELQKQVARLVWGVGVVQWVLLKLGGLGVMAQNHGLSSCVRVDLPAVSAAKGSKIVWFQEKTQRNLCFSDWPFLLGHRNLFPVAEICCLHLGDVLTVGPGDTT</sequence>
<evidence type="ECO:0000256" key="1">
    <source>
        <dbReference type="SAM" id="MobiDB-lite"/>
    </source>
</evidence>
<gene>
    <name evidence="2" type="ORF">DUI87_25052</name>
</gene>
<reference evidence="2 3" key="1">
    <citation type="submission" date="2018-07" db="EMBL/GenBank/DDBJ databases">
        <title>A high quality draft genome assembly of the barn swallow (H. rustica rustica).</title>
        <authorList>
            <person name="Formenti G."/>
            <person name="Chiara M."/>
            <person name="Poveda L."/>
            <person name="Francoijs K.-J."/>
            <person name="Bonisoli-Alquati A."/>
            <person name="Canova L."/>
            <person name="Gianfranceschi L."/>
            <person name="Horner D.S."/>
            <person name="Saino N."/>
        </authorList>
    </citation>
    <scope>NUCLEOTIDE SEQUENCE [LARGE SCALE GENOMIC DNA]</scope>
    <source>
        <strain evidence="2">Chelidonia</strain>
        <tissue evidence="2">Blood</tissue>
    </source>
</reference>
<accession>A0A3M0JIJ3</accession>
<proteinExistence type="predicted"/>
<feature type="compositionally biased region" description="Low complexity" evidence="1">
    <location>
        <begin position="1"/>
        <end position="16"/>
    </location>
</feature>
<protein>
    <submittedName>
        <fullName evidence="2">Uncharacterized protein</fullName>
    </submittedName>
</protein>
<comment type="caution">
    <text evidence="2">The sequence shown here is derived from an EMBL/GenBank/DDBJ whole genome shotgun (WGS) entry which is preliminary data.</text>
</comment>
<evidence type="ECO:0000313" key="3">
    <source>
        <dbReference type="Proteomes" id="UP000269221"/>
    </source>
</evidence>
<dbReference type="AlphaFoldDB" id="A0A3M0JIJ3"/>
<name>A0A3M0JIJ3_HIRRU</name>
<organism evidence="2 3">
    <name type="scientific">Hirundo rustica rustica</name>
    <dbReference type="NCBI Taxonomy" id="333673"/>
    <lineage>
        <taxon>Eukaryota</taxon>
        <taxon>Metazoa</taxon>
        <taxon>Chordata</taxon>
        <taxon>Craniata</taxon>
        <taxon>Vertebrata</taxon>
        <taxon>Euteleostomi</taxon>
        <taxon>Archelosauria</taxon>
        <taxon>Archosauria</taxon>
        <taxon>Dinosauria</taxon>
        <taxon>Saurischia</taxon>
        <taxon>Theropoda</taxon>
        <taxon>Coelurosauria</taxon>
        <taxon>Aves</taxon>
        <taxon>Neognathae</taxon>
        <taxon>Neoaves</taxon>
        <taxon>Telluraves</taxon>
        <taxon>Australaves</taxon>
        <taxon>Passeriformes</taxon>
        <taxon>Sylvioidea</taxon>
        <taxon>Hirundinidae</taxon>
        <taxon>Hirundo</taxon>
    </lineage>
</organism>
<keyword evidence="3" id="KW-1185">Reference proteome</keyword>
<dbReference type="EMBL" id="QRBI01000152">
    <property type="protein sequence ID" value="RMB98833.1"/>
    <property type="molecule type" value="Genomic_DNA"/>
</dbReference>
<feature type="region of interest" description="Disordered" evidence="1">
    <location>
        <begin position="1"/>
        <end position="22"/>
    </location>
</feature>